<proteinExistence type="predicted"/>
<name>A0A7W9TQG6_CASDE</name>
<accession>A0A7W9TQG6</accession>
<comment type="caution">
    <text evidence="2">The sequence shown here is derived from an EMBL/GenBank/DDBJ whole genome shotgun (WGS) entry which is preliminary data.</text>
</comment>
<evidence type="ECO:0000313" key="2">
    <source>
        <dbReference type="EMBL" id="MBB6084824.1"/>
    </source>
</evidence>
<dbReference type="Pfam" id="PF14261">
    <property type="entry name" value="DUF4351"/>
    <property type="match status" value="1"/>
</dbReference>
<reference evidence="2 3" key="1">
    <citation type="submission" date="2020-08" db="EMBL/GenBank/DDBJ databases">
        <title>Genomic Encyclopedia of Type Strains, Phase IV (KMG-IV): sequencing the most valuable type-strain genomes for metagenomic binning, comparative biology and taxonomic classification.</title>
        <authorList>
            <person name="Goeker M."/>
        </authorList>
    </citation>
    <scope>NUCLEOTIDE SEQUENCE [LARGE SCALE GENOMIC DNA]</scope>
    <source>
        <strain evidence="2 3">DSM 12141</strain>
    </source>
</reference>
<dbReference type="AlphaFoldDB" id="A0A7W9TQG6"/>
<dbReference type="EMBL" id="JACHIB010000017">
    <property type="protein sequence ID" value="MBB6084824.1"/>
    <property type="molecule type" value="Genomic_DNA"/>
</dbReference>
<dbReference type="InterPro" id="IPR025587">
    <property type="entry name" value="DUF4351"/>
</dbReference>
<evidence type="ECO:0000313" key="3">
    <source>
        <dbReference type="Proteomes" id="UP000541136"/>
    </source>
</evidence>
<gene>
    <name evidence="2" type="ORF">HNR28_002872</name>
</gene>
<organism evidence="2 3">
    <name type="scientific">Castellaniella defragrans</name>
    <name type="common">Alcaligenes defragrans</name>
    <dbReference type="NCBI Taxonomy" id="75697"/>
    <lineage>
        <taxon>Bacteria</taxon>
        <taxon>Pseudomonadati</taxon>
        <taxon>Pseudomonadota</taxon>
        <taxon>Betaproteobacteria</taxon>
        <taxon>Burkholderiales</taxon>
        <taxon>Alcaligenaceae</taxon>
        <taxon>Castellaniella</taxon>
    </lineage>
</organism>
<feature type="domain" description="DUF4351" evidence="1">
    <location>
        <begin position="278"/>
        <end position="329"/>
    </location>
</feature>
<dbReference type="PANTHER" id="PTHR35586:SF1">
    <property type="entry name" value="SLL1691 PROTEIN"/>
    <property type="match status" value="1"/>
</dbReference>
<evidence type="ECO:0000259" key="1">
    <source>
        <dbReference type="Pfam" id="PF14261"/>
    </source>
</evidence>
<dbReference type="PANTHER" id="PTHR35586">
    <property type="entry name" value="SLL1691 PROTEIN"/>
    <property type="match status" value="1"/>
</dbReference>
<sequence>MSARNASPPALADDHDNPWKDALELYFPQALALLTPDLYSLIDASVPVEFLDKELQAVLRASAPGQGRRHADKLARVRLRSGDGALLLVHVEVQGRLSGPLALQVFGWRMLEYNVLIRQRERRKGRALLPPQVYSLGVLIDQPWRSPQDAPAATLTYQSDFLAQRTRFTFPIVELNDWRARWDELDALAPANPFAVVIMAQLQAAGHPDKASRLAPLLDLTRRLYGYGYTRDVIGPLLRLVEWMLRLPADLETDYFLAAQRLEQEHEMSYVTIAERHGMVRGQADLLLRQIQRRFGPVDEAVVQRIRAAGTEDLETWSLNFVDAASLEEVFKD</sequence>
<dbReference type="RefSeq" id="WP_151023986.1">
    <property type="nucleotide sequence ID" value="NZ_JACHIB010000017.1"/>
</dbReference>
<dbReference type="Proteomes" id="UP000541136">
    <property type="component" value="Unassembled WGS sequence"/>
</dbReference>
<protein>
    <recommendedName>
        <fullName evidence="1">DUF4351 domain-containing protein</fullName>
    </recommendedName>
</protein>